<dbReference type="Pfam" id="PF04851">
    <property type="entry name" value="ResIII"/>
    <property type="match status" value="1"/>
</dbReference>
<dbReference type="PANTHER" id="PTHR47962">
    <property type="entry name" value="ATP-DEPENDENT HELICASE LHR-RELATED-RELATED"/>
    <property type="match status" value="1"/>
</dbReference>
<organism evidence="4 5">
    <name type="scientific">Leptospirillum ferriphilum YSK</name>
    <dbReference type="NCBI Taxonomy" id="1441628"/>
    <lineage>
        <taxon>Bacteria</taxon>
        <taxon>Pseudomonadati</taxon>
        <taxon>Nitrospirota</taxon>
        <taxon>Nitrospiria</taxon>
        <taxon>Nitrospirales</taxon>
        <taxon>Nitrospiraceae</taxon>
        <taxon>Leptospirillum</taxon>
    </lineage>
</organism>
<sequence length="1046" mass="119200">MSPGLYERLVDRLLEKRLGDLESASVKVDRVSVDSAELPFLLSRYLEKRLLSALRTLSGESPDNLRIAFANRILALMAASSGESPLELFSPAAMLVSVPPVSSGGFSVLEPPLTGLSESTLLTGAPDDPSLASELDKEIRSADRIDILMSFIKWSGLRILRSALLDATDRGTVPVRVLTTTYLGATEIACLDFLSSLPGAEVRISFDEHRTRLHAKAWLFERKSGFSTAYVGSSNISNPALTSGLEWNLKVTEEDQPGVLEKIRGTFETYWNEASTFVPYSSEKKADVQKILARSRNRDDSSDSLPFDIRPYPFQQEILDRLEVEREVNGSFRNLVVSATGTGKTVIAAFDFRRFREKRPDATFLFVAHRKEILEQSLKHFRHILEDRNFGELWVAGSRPVHVRHVFASIQSLDRAELDRISPERFDYVVIDEIHHGMAPTYRRLLETLKPRILLGLTATPERSDGLDVRRYFNDRTAAEIRLGEAIDRNLLCPFHYFGITDEVDYRNLRWERGQFDRRELEKVLTGNDLRNRSVLRALREYCPDLSGVRGIGFCVGVRHAEEMSDLFNRAGIPSIALSADSSREVRDAVSARISSGELKFVFVVDLYNEGIDIPAVDTVLFLRPTESLTIFLQQLGRGLRQRWGKTHLTVLDFVGHMHEKFDFSSRLSALSGQPAYRIQKEIEEGFPHLPAGCVIQLERVARAHVLENIRKALSFRRHGWLEKVRDMTADLNRPPHLREFFRAYHPPLSVLYRKEGKVFRGWKRFLVEAGVFPDFADPDEATLTRGIGRMLHLSAGRYPDLLMAMAGDDAVKELEGRFPERQFLMAHYALWDETPEKMGLERISETVQRLRKNPVLCDELEEMLELAKDLALFPVLGTSRTEDVPLDVHGTYTRNEILAAAGLFGFDRRVDVREGVRFVPEAKLDLLFVTLDKSEKEYSPSTMYEDYALSDRLFHWQSQSTTGEHSPTGQRYIHHRETGHRMFLFLRKKKKTANHPFQVSEPYVFAGPVFYRSHQGSRPMNMIWELAYPLPAHLFRESARLGVRM</sequence>
<reference evidence="4 5" key="2">
    <citation type="journal article" date="2015" name="Biomed. Res. Int.">
        <title>Effects of Arsenite Resistance on the Growth and Functional Gene Expression of Leptospirillum ferriphilum and Acidithiobacillus thiooxidans in Pure Culture and Coculture.</title>
        <authorList>
            <person name="Jiang H."/>
            <person name="Liang Y."/>
            <person name="Yin H."/>
            <person name="Xiao Y."/>
            <person name="Guo X."/>
            <person name="Xu Y."/>
            <person name="Hu Q."/>
            <person name="Liu H."/>
            <person name="Liu X."/>
        </authorList>
    </citation>
    <scope>NUCLEOTIDE SEQUENCE [LARGE SCALE GENOMIC DNA]</scope>
    <source>
        <strain evidence="4 5">YSK</strain>
    </source>
</reference>
<name>A0A059XMT6_9BACT</name>
<dbReference type="Pfam" id="PF11907">
    <property type="entry name" value="DUF3427"/>
    <property type="match status" value="1"/>
</dbReference>
<keyword evidence="4" id="KW-0347">Helicase</keyword>
<dbReference type="SMART" id="SM00487">
    <property type="entry name" value="DEXDc"/>
    <property type="match status" value="1"/>
</dbReference>
<dbReference type="AlphaFoldDB" id="A0A059XMT6"/>
<dbReference type="PROSITE" id="PS51192">
    <property type="entry name" value="HELICASE_ATP_BIND_1"/>
    <property type="match status" value="1"/>
</dbReference>
<accession>A0A059XMT6</accession>
<evidence type="ECO:0000313" key="4">
    <source>
        <dbReference type="EMBL" id="AIA29824.1"/>
    </source>
</evidence>
<feature type="domain" description="Helicase ATP-binding" evidence="2">
    <location>
        <begin position="325"/>
        <end position="479"/>
    </location>
</feature>
<dbReference type="HOGENOM" id="CLU_005588_1_1_0"/>
<protein>
    <submittedName>
        <fullName evidence="4">Helicase</fullName>
    </submittedName>
</protein>
<dbReference type="EMBL" id="CP007243">
    <property type="protein sequence ID" value="AIA29824.1"/>
    <property type="molecule type" value="Genomic_DNA"/>
</dbReference>
<dbReference type="InterPro" id="IPR052511">
    <property type="entry name" value="ATP-dep_Helicase"/>
</dbReference>
<dbReference type="GO" id="GO:0004386">
    <property type="term" value="F:helicase activity"/>
    <property type="evidence" value="ECO:0007669"/>
    <property type="project" value="UniProtKB-KW"/>
</dbReference>
<dbReference type="CDD" id="cd18799">
    <property type="entry name" value="SF2_C_EcoAI-like"/>
    <property type="match status" value="1"/>
</dbReference>
<evidence type="ECO:0000313" key="5">
    <source>
        <dbReference type="Proteomes" id="UP000027059"/>
    </source>
</evidence>
<dbReference type="CDD" id="cd18032">
    <property type="entry name" value="DEXHc_RE_I_III_res"/>
    <property type="match status" value="1"/>
</dbReference>
<keyword evidence="4" id="KW-0547">Nucleotide-binding</keyword>
<dbReference type="InterPro" id="IPR001650">
    <property type="entry name" value="Helicase_C-like"/>
</dbReference>
<dbReference type="Gene3D" id="3.30.870.10">
    <property type="entry name" value="Endonuclease Chain A"/>
    <property type="match status" value="1"/>
</dbReference>
<dbReference type="InterPro" id="IPR001736">
    <property type="entry name" value="PLipase_D/transphosphatidylase"/>
</dbReference>
<dbReference type="InterPro" id="IPR025202">
    <property type="entry name" value="PLD-like_dom"/>
</dbReference>
<keyword evidence="5" id="KW-1185">Reference proteome</keyword>
<feature type="domain" description="PLD phosphodiesterase" evidence="1">
    <location>
        <begin position="209"/>
        <end position="240"/>
    </location>
</feature>
<evidence type="ECO:0000259" key="1">
    <source>
        <dbReference type="PROSITE" id="PS50035"/>
    </source>
</evidence>
<dbReference type="GO" id="GO:0006793">
    <property type="term" value="P:phosphorus metabolic process"/>
    <property type="evidence" value="ECO:0007669"/>
    <property type="project" value="UniProtKB-ARBA"/>
</dbReference>
<dbReference type="Gene3D" id="3.40.50.300">
    <property type="entry name" value="P-loop containing nucleotide triphosphate hydrolases"/>
    <property type="match status" value="2"/>
</dbReference>
<dbReference type="Proteomes" id="UP000027059">
    <property type="component" value="Chromosome"/>
</dbReference>
<dbReference type="InterPro" id="IPR014001">
    <property type="entry name" value="Helicase_ATP-bd"/>
</dbReference>
<dbReference type="PROSITE" id="PS51194">
    <property type="entry name" value="HELICASE_CTER"/>
    <property type="match status" value="1"/>
</dbReference>
<keyword evidence="4" id="KW-0067">ATP-binding</keyword>
<keyword evidence="4" id="KW-0378">Hydrolase</keyword>
<proteinExistence type="predicted"/>
<dbReference type="Pfam" id="PF00271">
    <property type="entry name" value="Helicase_C"/>
    <property type="match status" value="1"/>
</dbReference>
<dbReference type="CDD" id="cd09203">
    <property type="entry name" value="PLDc_N_DEXD_b1"/>
    <property type="match status" value="1"/>
</dbReference>
<dbReference type="GO" id="GO:0005524">
    <property type="term" value="F:ATP binding"/>
    <property type="evidence" value="ECO:0007669"/>
    <property type="project" value="InterPro"/>
</dbReference>
<dbReference type="KEGG" id="lfp:Y981_00300"/>
<gene>
    <name evidence="4" type="ORF">Y981_00300</name>
</gene>
<dbReference type="GO" id="GO:0016887">
    <property type="term" value="F:ATP hydrolysis activity"/>
    <property type="evidence" value="ECO:0007669"/>
    <property type="project" value="TreeGrafter"/>
</dbReference>
<dbReference type="PROSITE" id="PS50035">
    <property type="entry name" value="PLD"/>
    <property type="match status" value="1"/>
</dbReference>
<evidence type="ECO:0000259" key="3">
    <source>
        <dbReference type="PROSITE" id="PS51194"/>
    </source>
</evidence>
<dbReference type="Pfam" id="PF13091">
    <property type="entry name" value="PLDc_2"/>
    <property type="match status" value="1"/>
</dbReference>
<dbReference type="PANTHER" id="PTHR47962:SF7">
    <property type="entry name" value="MITOCHONDRIAL ATP-DEPENDENT HELICASE IRC3-RELATED"/>
    <property type="match status" value="1"/>
</dbReference>
<dbReference type="SUPFAM" id="SSF52540">
    <property type="entry name" value="P-loop containing nucleoside triphosphate hydrolases"/>
    <property type="match status" value="1"/>
</dbReference>
<evidence type="ECO:0000259" key="2">
    <source>
        <dbReference type="PROSITE" id="PS51192"/>
    </source>
</evidence>
<dbReference type="SUPFAM" id="SSF56024">
    <property type="entry name" value="Phospholipase D/nuclease"/>
    <property type="match status" value="1"/>
</dbReference>
<dbReference type="REBASE" id="87699">
    <property type="entry name" value="LfeYSKORF300P"/>
</dbReference>
<feature type="domain" description="Helicase C-terminal" evidence="3">
    <location>
        <begin position="538"/>
        <end position="702"/>
    </location>
</feature>
<dbReference type="SMART" id="SM00490">
    <property type="entry name" value="HELICc"/>
    <property type="match status" value="1"/>
</dbReference>
<dbReference type="InterPro" id="IPR021835">
    <property type="entry name" value="DUF3427"/>
</dbReference>
<reference evidence="5" key="1">
    <citation type="submission" date="2014-02" db="EMBL/GenBank/DDBJ databases">
        <title>Complete genome sequence and comparative genomic analysis of the nitrogen-fixing bacterium Leptospirillum ferriphilum YSK.</title>
        <authorList>
            <person name="Guo X."/>
            <person name="Yin H."/>
            <person name="Liang Y."/>
            <person name="Hu Q."/>
            <person name="Ma L."/>
            <person name="Xiao Y."/>
            <person name="Zhang X."/>
            <person name="Qiu G."/>
            <person name="Liu X."/>
        </authorList>
    </citation>
    <scope>NUCLEOTIDE SEQUENCE [LARGE SCALE GENOMIC DNA]</scope>
    <source>
        <strain evidence="5">YSK</strain>
    </source>
</reference>
<dbReference type="InterPro" id="IPR027417">
    <property type="entry name" value="P-loop_NTPase"/>
</dbReference>
<dbReference type="GO" id="GO:0003677">
    <property type="term" value="F:DNA binding"/>
    <property type="evidence" value="ECO:0007669"/>
    <property type="project" value="InterPro"/>
</dbReference>
<dbReference type="InterPro" id="IPR006935">
    <property type="entry name" value="Helicase/UvrB_N"/>
</dbReference>